<organism evidence="1 2">
    <name type="scientific">Kribbella pittospori</name>
    <dbReference type="NCBI Taxonomy" id="722689"/>
    <lineage>
        <taxon>Bacteria</taxon>
        <taxon>Bacillati</taxon>
        <taxon>Actinomycetota</taxon>
        <taxon>Actinomycetes</taxon>
        <taxon>Propionibacteriales</taxon>
        <taxon>Kribbellaceae</taxon>
        <taxon>Kribbella</taxon>
    </lineage>
</organism>
<name>A0A4R0KEG6_9ACTN</name>
<dbReference type="Proteomes" id="UP000291144">
    <property type="component" value="Unassembled WGS sequence"/>
</dbReference>
<protein>
    <recommendedName>
        <fullName evidence="3">HEAT repeat domain-containing protein</fullName>
    </recommendedName>
</protein>
<evidence type="ECO:0000313" key="1">
    <source>
        <dbReference type="EMBL" id="TCC58289.1"/>
    </source>
</evidence>
<dbReference type="EMBL" id="SJKB01000009">
    <property type="protein sequence ID" value="TCC58289.1"/>
    <property type="molecule type" value="Genomic_DNA"/>
</dbReference>
<dbReference type="InterPro" id="IPR016024">
    <property type="entry name" value="ARM-type_fold"/>
</dbReference>
<dbReference type="SUPFAM" id="SSF48371">
    <property type="entry name" value="ARM repeat"/>
    <property type="match status" value="1"/>
</dbReference>
<evidence type="ECO:0008006" key="3">
    <source>
        <dbReference type="Google" id="ProtNLM"/>
    </source>
</evidence>
<dbReference type="AlphaFoldDB" id="A0A4R0KEG6"/>
<keyword evidence="2" id="KW-1185">Reference proteome</keyword>
<reference evidence="1 2" key="1">
    <citation type="submission" date="2019-02" db="EMBL/GenBank/DDBJ databases">
        <title>Kribbella capetownensis sp. nov. and Kribbella speibonae sp. nov., isolated from soil.</title>
        <authorList>
            <person name="Curtis S.M."/>
            <person name="Norton I."/>
            <person name="Everest G.J."/>
            <person name="Meyers P.R."/>
        </authorList>
    </citation>
    <scope>NUCLEOTIDE SEQUENCE [LARGE SCALE GENOMIC DNA]</scope>
    <source>
        <strain evidence="1 2">NRRL B-24813</strain>
    </source>
</reference>
<gene>
    <name evidence="1" type="ORF">E0H73_28670</name>
</gene>
<comment type="caution">
    <text evidence="1">The sequence shown here is derived from an EMBL/GenBank/DDBJ whole genome shotgun (WGS) entry which is preliminary data.</text>
</comment>
<accession>A0A4R0KEG6</accession>
<evidence type="ECO:0000313" key="2">
    <source>
        <dbReference type="Proteomes" id="UP000291144"/>
    </source>
</evidence>
<sequence length="265" mass="28831">MAGSGHGAGVSGAGLPRLDRMRLFRRQKTVSVPDRYGFGDGDTIEVPARPDAARLFDDADESEHTRLAVGYLNHPDPAVRLAAVQRAPGIATVAVVEELVDRLADDDPAVRAAAVAANWEIHGDSDCERPVLILRDEIRGHTRSWGVPSTEALRLGKDRAVQALGHLVAGAPDDDARARLQAFIDEEVVLPDTVAADPDLVLEFIEKVQRSSEGQVATYEAYRAANRTEALAYLNAHPVTEPFYYLEVETPEGNFGRDIKGIYDL</sequence>
<dbReference type="InterPro" id="IPR011989">
    <property type="entry name" value="ARM-like"/>
</dbReference>
<proteinExistence type="predicted"/>
<dbReference type="Gene3D" id="1.25.10.10">
    <property type="entry name" value="Leucine-rich Repeat Variant"/>
    <property type="match status" value="1"/>
</dbReference>
<dbReference type="OrthoDB" id="4163377at2"/>